<dbReference type="InterPro" id="IPR013096">
    <property type="entry name" value="Cupin_2"/>
</dbReference>
<protein>
    <submittedName>
        <fullName evidence="2">Cupin domain-containing protein</fullName>
    </submittedName>
</protein>
<accession>A0ABT0GMB2</accession>
<organism evidence="2 3">
    <name type="scientific">Pseudomarimonas salicorniae</name>
    <dbReference type="NCBI Taxonomy" id="2933270"/>
    <lineage>
        <taxon>Bacteria</taxon>
        <taxon>Pseudomonadati</taxon>
        <taxon>Pseudomonadota</taxon>
        <taxon>Gammaproteobacteria</taxon>
        <taxon>Lysobacterales</taxon>
        <taxon>Lysobacteraceae</taxon>
        <taxon>Pseudomarimonas</taxon>
    </lineage>
</organism>
<dbReference type="Gene3D" id="2.60.120.10">
    <property type="entry name" value="Jelly Rolls"/>
    <property type="match status" value="1"/>
</dbReference>
<dbReference type="RefSeq" id="WP_248211516.1">
    <property type="nucleotide sequence ID" value="NZ_JALNMH010000020.1"/>
</dbReference>
<gene>
    <name evidence="2" type="ORF">M0G41_17820</name>
</gene>
<dbReference type="SUPFAM" id="SSF51182">
    <property type="entry name" value="RmlC-like cupins"/>
    <property type="match status" value="1"/>
</dbReference>
<feature type="domain" description="Cupin type-2" evidence="1">
    <location>
        <begin position="59"/>
        <end position="119"/>
    </location>
</feature>
<comment type="caution">
    <text evidence="2">The sequence shown here is derived from an EMBL/GenBank/DDBJ whole genome shotgun (WGS) entry which is preliminary data.</text>
</comment>
<dbReference type="EMBL" id="JALNMH010000020">
    <property type="protein sequence ID" value="MCK7595517.1"/>
    <property type="molecule type" value="Genomic_DNA"/>
</dbReference>
<dbReference type="Proteomes" id="UP001431449">
    <property type="component" value="Unassembled WGS sequence"/>
</dbReference>
<evidence type="ECO:0000313" key="2">
    <source>
        <dbReference type="EMBL" id="MCK7595517.1"/>
    </source>
</evidence>
<dbReference type="InterPro" id="IPR014710">
    <property type="entry name" value="RmlC-like_jellyroll"/>
</dbReference>
<reference evidence="2" key="1">
    <citation type="submission" date="2022-04" db="EMBL/GenBank/DDBJ databases">
        <title>Lysobacter sp. CAU 1642 isolated from sea sand.</title>
        <authorList>
            <person name="Kim W."/>
        </authorList>
    </citation>
    <scope>NUCLEOTIDE SEQUENCE</scope>
    <source>
        <strain evidence="2">CAU 1642</strain>
    </source>
</reference>
<name>A0ABT0GMB2_9GAMM</name>
<evidence type="ECO:0000313" key="3">
    <source>
        <dbReference type="Proteomes" id="UP001431449"/>
    </source>
</evidence>
<dbReference type="InterPro" id="IPR011051">
    <property type="entry name" value="RmlC_Cupin_sf"/>
</dbReference>
<proteinExistence type="predicted"/>
<evidence type="ECO:0000259" key="1">
    <source>
        <dbReference type="Pfam" id="PF07883"/>
    </source>
</evidence>
<keyword evidence="3" id="KW-1185">Reference proteome</keyword>
<dbReference type="Pfam" id="PF07883">
    <property type="entry name" value="Cupin_2"/>
    <property type="match status" value="1"/>
</dbReference>
<sequence>MPDAPPSLANCFAVLDPGLRMTPIPVSEGLYAELDRRFDGFSGHVLIAEHAFDSDWPCWERHPAGDELVVLLQGRARMRMRLADGDREVVLGHAGEYVIIPADIWHTAHIETPTRMLFVTPGEGTENREAPP</sequence>